<dbReference type="EMBL" id="OW240921">
    <property type="protein sequence ID" value="CAH2318654.1"/>
    <property type="molecule type" value="Genomic_DNA"/>
</dbReference>
<evidence type="ECO:0000256" key="1">
    <source>
        <dbReference type="ARBA" id="ARBA00004496"/>
    </source>
</evidence>
<evidence type="ECO:0000313" key="8">
    <source>
        <dbReference type="EMBL" id="CAH2318654.1"/>
    </source>
</evidence>
<dbReference type="InterPro" id="IPR011029">
    <property type="entry name" value="DEATH-like_dom_sf"/>
</dbReference>
<comment type="subcellular location">
    <subcellularLocation>
        <location evidence="1">Cytoplasm</location>
    </subcellularLocation>
</comment>
<dbReference type="InterPro" id="IPR032675">
    <property type="entry name" value="LRR_dom_sf"/>
</dbReference>
<dbReference type="Gene3D" id="3.40.50.300">
    <property type="entry name" value="P-loop containing nucleotide triphosphate hydrolases"/>
    <property type="match status" value="1"/>
</dbReference>
<evidence type="ECO:0000256" key="2">
    <source>
        <dbReference type="ARBA" id="ARBA00022490"/>
    </source>
</evidence>
<evidence type="ECO:0000259" key="7">
    <source>
        <dbReference type="PROSITE" id="PS50837"/>
    </source>
</evidence>
<feature type="domain" description="NACHT" evidence="7">
    <location>
        <begin position="409"/>
        <end position="539"/>
    </location>
</feature>
<dbReference type="SMART" id="SM00368">
    <property type="entry name" value="LRR_RI"/>
    <property type="match status" value="4"/>
</dbReference>
<dbReference type="InterPro" id="IPR027417">
    <property type="entry name" value="P-loop_NTPase"/>
</dbReference>
<name>A0AAD1T3Z0_PELCU</name>
<dbReference type="InterPro" id="IPR051261">
    <property type="entry name" value="NLR"/>
</dbReference>
<reference evidence="8" key="1">
    <citation type="submission" date="2022-03" db="EMBL/GenBank/DDBJ databases">
        <authorList>
            <person name="Alioto T."/>
            <person name="Alioto T."/>
            <person name="Gomez Garrido J."/>
        </authorList>
    </citation>
    <scope>NUCLEOTIDE SEQUENCE</scope>
</reference>
<proteinExistence type="predicted"/>
<accession>A0AAD1T3Z0</accession>
<keyword evidence="2" id="KW-0963">Cytoplasm</keyword>
<dbReference type="Pfam" id="PF17779">
    <property type="entry name" value="WHD_NOD2"/>
    <property type="match status" value="1"/>
</dbReference>
<dbReference type="Gene3D" id="1.10.533.10">
    <property type="entry name" value="Death Domain, Fas"/>
    <property type="match status" value="1"/>
</dbReference>
<sequence>MELEALICPAAKKVCAPIIFGTNAKMVQDVFRAYLTEVGDVSLDRLMEVSPVLGKECRRLALATKPGLCHYSGTEPAFVKPGETKTLRAIASMHHEMLGGTGQYLIESLPEEDQKKGWTLIPEIKDWRKRWCRSFPVMVQNLTPTEIRIDRHQKIGVIHLLDQVSSIMSMSRDAECLHQVKASRLKLTDWLENNPLVVLRWLHADGILPQDKYFFLLDRNPQRNQVISLLETVTQDAEICKAFVHVLQQVQEYYCPDLHNWLKDNFPVYIKESTGPMEKEKTSRRSALGWFKKKITKENTYKCNPKGQKRNSITTSHLKESLRNHKHSLLKQNVKVQGNIGTSCTSCEIFEIQYTELFITDEDQNEAPNQHEYFTLANRRARIYEHNKHKKIKLTDLISPNNPECREPRKVLITGIAGIGKSFAVRRMMHEWAMGMAFKNVSCAMNFALRELNLIEGPVSFLDLVTRNHIHLQGVLEELCKDPTDLLVILDGLDEFKHPINKGKKVDTITERVPIQDLVYSLINGTLLSRAFVVVTSRPHTTTSLVMFDRKVVILGFDEKHVNNFCLRFFRNSELSEKVYQYIMQNDNLSGLSFIPLYCFIICTALKGFFSNISEPCSTGKPPQTMTEVYSCYLCTTMHHRTNKETSKTNNTEQESIVLCTEATLAEMKGILCQLGKLAYYSLLNNKILFYGEDLKRFGFDPSQLPDSFMNRIFVHVEGKGPTEMFSFFHMTIQEYFAALHCVICMSPDPKELIQCLDLWCFGNHPQEPVQSQLLSSSMKIITAKQWENLEIFSRFFMGILSNRIEGKLKGLVDCLSADILGPLAKWFKGKIKYAVNRRLLNLLHCLRELQRNTVVEEVAPDIDEVNLFKVILNPADCATLCYVLQHSTTRLKILNLGYTNIGMQGLRRLQPLLHRCQTLHLRYNSLGKDAAIMEADVLKSSTCQVKCLLMCGNHIGSEGVQHLWEALSSNQTLEELYVDITGITDSGLDNLLPCLTKNTTLRLLTIVGNNLSERSKQLLVTVQRQKPTLKILSSFLSDMGLLQAYLDWVQDLKEDPQQMESAKNADALRNVLAELGKEDPGKKDKDLIERIEKLKFEISRILQTSPVAQ</sequence>
<evidence type="ECO:0000313" key="9">
    <source>
        <dbReference type="Proteomes" id="UP001295444"/>
    </source>
</evidence>
<dbReference type="Proteomes" id="UP001295444">
    <property type="component" value="Chromosome 10"/>
</dbReference>
<keyword evidence="5" id="KW-0547">Nucleotide-binding</keyword>
<evidence type="ECO:0000256" key="5">
    <source>
        <dbReference type="ARBA" id="ARBA00022741"/>
    </source>
</evidence>
<keyword evidence="9" id="KW-1185">Reference proteome</keyword>
<evidence type="ECO:0000256" key="3">
    <source>
        <dbReference type="ARBA" id="ARBA00022614"/>
    </source>
</evidence>
<dbReference type="InterPro" id="IPR041075">
    <property type="entry name" value="NOD1/2_WH"/>
</dbReference>
<keyword evidence="4" id="KW-0677">Repeat</keyword>
<keyword evidence="6" id="KW-0067">ATP-binding</keyword>
<dbReference type="Pfam" id="PF17776">
    <property type="entry name" value="NLRC4_HD2"/>
    <property type="match status" value="1"/>
</dbReference>
<dbReference type="PANTHER" id="PTHR24106">
    <property type="entry name" value="NACHT, LRR AND CARD DOMAINS-CONTAINING"/>
    <property type="match status" value="1"/>
</dbReference>
<evidence type="ECO:0000256" key="6">
    <source>
        <dbReference type="ARBA" id="ARBA00022840"/>
    </source>
</evidence>
<dbReference type="SUPFAM" id="SSF52047">
    <property type="entry name" value="RNI-like"/>
    <property type="match status" value="1"/>
</dbReference>
<dbReference type="PROSITE" id="PS50837">
    <property type="entry name" value="NACHT"/>
    <property type="match status" value="1"/>
</dbReference>
<dbReference type="Gene3D" id="3.80.10.10">
    <property type="entry name" value="Ribonuclease Inhibitor"/>
    <property type="match status" value="1"/>
</dbReference>
<gene>
    <name evidence="8" type="ORF">PECUL_23A015034</name>
</gene>
<dbReference type="AlphaFoldDB" id="A0AAD1T3Z0"/>
<dbReference type="GO" id="GO:0005737">
    <property type="term" value="C:cytoplasm"/>
    <property type="evidence" value="ECO:0007669"/>
    <property type="project" value="UniProtKB-SubCell"/>
</dbReference>
<dbReference type="SUPFAM" id="SSF52540">
    <property type="entry name" value="P-loop containing nucleoside triphosphate hydrolases"/>
    <property type="match status" value="1"/>
</dbReference>
<dbReference type="InterPro" id="IPR007111">
    <property type="entry name" value="NACHT_NTPase"/>
</dbReference>
<organism evidence="8 9">
    <name type="scientific">Pelobates cultripes</name>
    <name type="common">Western spadefoot toad</name>
    <dbReference type="NCBI Taxonomy" id="61616"/>
    <lineage>
        <taxon>Eukaryota</taxon>
        <taxon>Metazoa</taxon>
        <taxon>Chordata</taxon>
        <taxon>Craniata</taxon>
        <taxon>Vertebrata</taxon>
        <taxon>Euteleostomi</taxon>
        <taxon>Amphibia</taxon>
        <taxon>Batrachia</taxon>
        <taxon>Anura</taxon>
        <taxon>Pelobatoidea</taxon>
        <taxon>Pelobatidae</taxon>
        <taxon>Pelobates</taxon>
    </lineage>
</organism>
<dbReference type="GO" id="GO:0005524">
    <property type="term" value="F:ATP binding"/>
    <property type="evidence" value="ECO:0007669"/>
    <property type="project" value="UniProtKB-KW"/>
</dbReference>
<dbReference type="InterPro" id="IPR041267">
    <property type="entry name" value="NLRP_HD2"/>
</dbReference>
<dbReference type="Pfam" id="PF05729">
    <property type="entry name" value="NACHT"/>
    <property type="match status" value="1"/>
</dbReference>
<evidence type="ECO:0000256" key="4">
    <source>
        <dbReference type="ARBA" id="ARBA00022737"/>
    </source>
</evidence>
<keyword evidence="3" id="KW-0433">Leucine-rich repeat</keyword>
<protein>
    <recommendedName>
        <fullName evidence="7">NACHT domain-containing protein</fullName>
    </recommendedName>
</protein>